<keyword evidence="4 11" id="KW-0547">Nucleotide-binding</keyword>
<feature type="domain" description="Nitrogenase/oxidoreductase component 1" evidence="12">
    <location>
        <begin position="12"/>
        <end position="413"/>
    </location>
</feature>
<feature type="binding site" evidence="11">
    <location>
        <position position="36"/>
    </location>
    <ligand>
        <name>[4Fe-4S] cluster</name>
        <dbReference type="ChEBI" id="CHEBI:49883"/>
        <note>ligand shared with heterodimeric partner</note>
    </ligand>
</feature>
<evidence type="ECO:0000256" key="1">
    <source>
        <dbReference type="ARBA" id="ARBA00022485"/>
    </source>
</evidence>
<keyword evidence="6 11" id="KW-0560">Oxidoreductase</keyword>
<dbReference type="Pfam" id="PF08369">
    <property type="entry name" value="PCP_red"/>
    <property type="match status" value="1"/>
</dbReference>
<keyword evidence="1 11" id="KW-0004">4Fe-4S</keyword>
<gene>
    <name evidence="11 14" type="primary">bchB</name>
    <name evidence="14" type="ORF">POM99_14635</name>
</gene>
<dbReference type="EC" id="1.3.7.7" evidence="11"/>
<evidence type="ECO:0000256" key="7">
    <source>
        <dbReference type="ARBA" id="ARBA00023004"/>
    </source>
</evidence>
<evidence type="ECO:0000256" key="4">
    <source>
        <dbReference type="ARBA" id="ARBA00022741"/>
    </source>
</evidence>
<keyword evidence="15" id="KW-1185">Reference proteome</keyword>
<evidence type="ECO:0000256" key="10">
    <source>
        <dbReference type="ARBA" id="ARBA00023181"/>
    </source>
</evidence>
<dbReference type="SUPFAM" id="SSF53807">
    <property type="entry name" value="Helical backbone' metal receptor"/>
    <property type="match status" value="1"/>
</dbReference>
<proteinExistence type="inferred from homology"/>
<dbReference type="InterPro" id="IPR050152">
    <property type="entry name" value="ChlB/BchB/BchZ"/>
</dbReference>
<evidence type="ECO:0000256" key="5">
    <source>
        <dbReference type="ARBA" id="ARBA00022840"/>
    </source>
</evidence>
<evidence type="ECO:0000256" key="3">
    <source>
        <dbReference type="ARBA" id="ARBA00022723"/>
    </source>
</evidence>
<keyword evidence="2 11" id="KW-0602">Photosynthesis</keyword>
<comment type="pathway">
    <text evidence="11">Porphyrin-containing compound metabolism; bacteriochlorophyll biosynthesis (light-independent).</text>
</comment>
<dbReference type="Proteomes" id="UP001222770">
    <property type="component" value="Unassembled WGS sequence"/>
</dbReference>
<dbReference type="Gene3D" id="1.10.8.550">
    <property type="entry name" value="Proto-chlorophyllide reductase 57 kD subunit B"/>
    <property type="match status" value="1"/>
</dbReference>
<feature type="binding site" evidence="11">
    <location>
        <begin position="416"/>
        <end position="417"/>
    </location>
    <ligand>
        <name>substrate</name>
    </ligand>
</feature>
<dbReference type="RefSeq" id="WP_277279119.1">
    <property type="nucleotide sequence ID" value="NZ_JAROCY010000014.1"/>
</dbReference>
<dbReference type="PANTHER" id="PTHR33712:SF7">
    <property type="entry name" value="LIGHT-INDEPENDENT PROTOCHLOROPHYLLIDE REDUCTASE SUBUNIT B"/>
    <property type="match status" value="1"/>
</dbReference>
<evidence type="ECO:0000256" key="8">
    <source>
        <dbReference type="ARBA" id="ARBA00023014"/>
    </source>
</evidence>
<comment type="subunit">
    <text evidence="11">Protochlorophyllide reductase is composed of three subunits; BchL, BchN and BchB. Forms a heterotetramer of two BchB and two BchN subunits.</text>
</comment>
<evidence type="ECO:0000256" key="11">
    <source>
        <dbReference type="HAMAP-Rule" id="MF_00353"/>
    </source>
</evidence>
<dbReference type="Pfam" id="PF00148">
    <property type="entry name" value="Oxidored_nitro"/>
    <property type="match status" value="1"/>
</dbReference>
<protein>
    <recommendedName>
        <fullName evidence="11">Light-independent protochlorophyllide reductase subunit B</fullName>
        <shortName evidence="11">DPOR subunit B</shortName>
        <shortName evidence="11">LI-POR subunit B</shortName>
        <ecNumber evidence="11">1.3.7.7</ecNumber>
    </recommendedName>
</protein>
<dbReference type="NCBIfam" id="TIGR01278">
    <property type="entry name" value="DPOR_BchB"/>
    <property type="match status" value="1"/>
</dbReference>
<dbReference type="GO" id="GO:0016491">
    <property type="term" value="F:oxidoreductase activity"/>
    <property type="evidence" value="ECO:0007669"/>
    <property type="project" value="UniProtKB-KW"/>
</dbReference>
<comment type="caution">
    <text evidence="14">The sequence shown here is derived from an EMBL/GenBank/DDBJ whole genome shotgun (WGS) entry which is preliminary data.</text>
</comment>
<keyword evidence="10 11" id="KW-0077">Bacteriochlorophyll biosynthesis</keyword>
<evidence type="ECO:0000259" key="12">
    <source>
        <dbReference type="Pfam" id="PF00148"/>
    </source>
</evidence>
<dbReference type="HAMAP" id="MF_00353">
    <property type="entry name" value="ChlB_BchB"/>
    <property type="match status" value="1"/>
</dbReference>
<evidence type="ECO:0000313" key="15">
    <source>
        <dbReference type="Proteomes" id="UP001222770"/>
    </source>
</evidence>
<comment type="cofactor">
    <cofactor evidence="11">
        <name>[4Fe-4S] cluster</name>
        <dbReference type="ChEBI" id="CHEBI:49883"/>
    </cofactor>
    <text evidence="11">Binds 1 [4Fe-4S] cluster per heterodimer. The cluster is bound at the heterodimer interface by residues from both subunits.</text>
</comment>
<feature type="active site" description="Proton donor" evidence="11">
    <location>
        <position position="281"/>
    </location>
</feature>
<dbReference type="PIRSF" id="PIRSF000163">
    <property type="entry name" value="PCP_ChlB"/>
    <property type="match status" value="1"/>
</dbReference>
<dbReference type="InterPro" id="IPR016209">
    <property type="entry name" value="Protochlorophyllide_Rdtase"/>
</dbReference>
<name>A0ABT6CQ37_9SPHN</name>
<evidence type="ECO:0000313" key="14">
    <source>
        <dbReference type="EMBL" id="MDF8334442.1"/>
    </source>
</evidence>
<dbReference type="PANTHER" id="PTHR33712">
    <property type="entry name" value="LIGHT-INDEPENDENT PROTOCHLOROPHYLLIDE REDUCTASE SUBUNIT B"/>
    <property type="match status" value="1"/>
</dbReference>
<dbReference type="EMBL" id="JAROCY010000014">
    <property type="protein sequence ID" value="MDF8334442.1"/>
    <property type="molecule type" value="Genomic_DNA"/>
</dbReference>
<evidence type="ECO:0000256" key="6">
    <source>
        <dbReference type="ARBA" id="ARBA00023002"/>
    </source>
</evidence>
<evidence type="ECO:0000256" key="9">
    <source>
        <dbReference type="ARBA" id="ARBA00023171"/>
    </source>
</evidence>
<dbReference type="InterPro" id="IPR005969">
    <property type="entry name" value="Protochl_reductB"/>
</dbReference>
<reference evidence="14 15" key="1">
    <citation type="submission" date="2023-03" db="EMBL/GenBank/DDBJ databases">
        <title>Novosphingobium cyanobacteriorum sp. nov., isolated from a eutrophic reservoir during the Microcystis bloom period.</title>
        <authorList>
            <person name="Kang M."/>
            <person name="Le V."/>
            <person name="Ko S.-R."/>
            <person name="Lee S.-A."/>
            <person name="Ahn C.-Y."/>
        </authorList>
    </citation>
    <scope>NUCLEOTIDE SEQUENCE [LARGE SCALE GENOMIC DNA]</scope>
    <source>
        <strain evidence="14 15">HBC54</strain>
    </source>
</reference>
<evidence type="ECO:0000259" key="13">
    <source>
        <dbReference type="Pfam" id="PF08369"/>
    </source>
</evidence>
<dbReference type="Gene3D" id="3.40.50.1980">
    <property type="entry name" value="Nitrogenase molybdenum iron protein domain"/>
    <property type="match status" value="3"/>
</dbReference>
<keyword evidence="8 11" id="KW-0411">Iron-sulfur</keyword>
<comment type="similarity">
    <text evidence="11">Belongs to the ChlB/BchB/BchZ family.</text>
</comment>
<feature type="domain" description="Light-independent protochlorophyllide reductase subunit B-like C-terminal" evidence="13">
    <location>
        <begin position="461"/>
        <end position="505"/>
    </location>
</feature>
<comment type="catalytic activity">
    <reaction evidence="11">
        <text>chlorophyllide a + oxidized 2[4Fe-4S]-[ferredoxin] + 2 ADP + 2 phosphate = protochlorophyllide a + reduced 2[4Fe-4S]-[ferredoxin] + 2 ATP + 2 H2O</text>
        <dbReference type="Rhea" id="RHEA:28202"/>
        <dbReference type="Rhea" id="RHEA-COMP:10002"/>
        <dbReference type="Rhea" id="RHEA-COMP:10004"/>
        <dbReference type="ChEBI" id="CHEBI:15377"/>
        <dbReference type="ChEBI" id="CHEBI:30616"/>
        <dbReference type="ChEBI" id="CHEBI:33722"/>
        <dbReference type="ChEBI" id="CHEBI:33723"/>
        <dbReference type="ChEBI" id="CHEBI:43474"/>
        <dbReference type="ChEBI" id="CHEBI:83348"/>
        <dbReference type="ChEBI" id="CHEBI:83350"/>
        <dbReference type="ChEBI" id="CHEBI:456216"/>
        <dbReference type="EC" id="1.3.7.7"/>
    </reaction>
</comment>
<organism evidence="14 15">
    <name type="scientific">Novosphingobium cyanobacteriorum</name>
    <dbReference type="NCBI Taxonomy" id="3024215"/>
    <lineage>
        <taxon>Bacteria</taxon>
        <taxon>Pseudomonadati</taxon>
        <taxon>Pseudomonadota</taxon>
        <taxon>Alphaproteobacteria</taxon>
        <taxon>Sphingomonadales</taxon>
        <taxon>Sphingomonadaceae</taxon>
        <taxon>Novosphingobium</taxon>
    </lineage>
</organism>
<dbReference type="InterPro" id="IPR013580">
    <property type="entry name" value="LI-POR_suB-like_C"/>
</dbReference>
<sequence length="510" mass="56000">MQLAVWTYEGPPHVGAMRVATAMKGVHYVLHAPQGDTYADLLFTMIERRDRRPPVTYTTFQARDLGKDTAELLQDAIREAAVRFEPQALLVGASCTAELIQDDPAGLAEALDLPCPVIALELPSYQRKENWGAAETFYRMVRQLADKSLKPAPREGRRPLVNLLGPCALGFRHRDDVVEVTRLLATMGIDVNCVAPLQASPADLRTLGRADINVVLYPEIGGEAARWLEQALGQPAIRTVPIGVGATRAFIEEVAGLAAVDPWSALDALESRMPWWSRSVDSTYLTGKRVFIFGDATHAIAAARIAAEELGFAICGLGCYNREFAREMRAAAAQYGVEPLITDDHLAVEDAIRAASPELVLGTQMERHIAKRFGIPCAVISSPVHVQDFPARHSPQMGFEGANVIFDTWVHPLVMGLEEHLLTMFRDDFEFSDSAGASHLHAQAVAEPVAEASTPEGAVPWTEEAERELRKVPFFVRGKARRNTEGFAAMQGRTQIDITTLYDAKAHYAR</sequence>
<dbReference type="InterPro" id="IPR042298">
    <property type="entry name" value="P-CP_red_C"/>
</dbReference>
<keyword evidence="9 11" id="KW-0149">Chlorophyll biosynthesis</keyword>
<dbReference type="InterPro" id="IPR000510">
    <property type="entry name" value="Nase/OxRdtase_comp1"/>
</dbReference>
<comment type="function">
    <text evidence="11">Component of the dark-operative protochlorophyllide reductase (DPOR) that uses Mg-ATP and reduced ferredoxin to reduce ring D of protochlorophyllide (Pchlide) to form chlorophyllide a (Chlide). This reaction is light-independent. The NB-protein (BchN-BchB) is the catalytic component of the complex.</text>
</comment>
<keyword evidence="5 11" id="KW-0067">ATP-binding</keyword>
<evidence type="ECO:0000256" key="2">
    <source>
        <dbReference type="ARBA" id="ARBA00022531"/>
    </source>
</evidence>
<keyword evidence="7 11" id="KW-0408">Iron</keyword>
<dbReference type="Gene3D" id="1.20.89.20">
    <property type="match status" value="1"/>
</dbReference>
<accession>A0ABT6CQ37</accession>
<keyword evidence="3 11" id="KW-0479">Metal-binding</keyword>